<dbReference type="InParanoid" id="A0A3N4LBT8"/>
<reference evidence="1 2" key="1">
    <citation type="journal article" date="2018" name="Nat. Ecol. Evol.">
        <title>Pezizomycetes genomes reveal the molecular basis of ectomycorrhizal truffle lifestyle.</title>
        <authorList>
            <person name="Murat C."/>
            <person name="Payen T."/>
            <person name="Noel B."/>
            <person name="Kuo A."/>
            <person name="Morin E."/>
            <person name="Chen J."/>
            <person name="Kohler A."/>
            <person name="Krizsan K."/>
            <person name="Balestrini R."/>
            <person name="Da Silva C."/>
            <person name="Montanini B."/>
            <person name="Hainaut M."/>
            <person name="Levati E."/>
            <person name="Barry K.W."/>
            <person name="Belfiori B."/>
            <person name="Cichocki N."/>
            <person name="Clum A."/>
            <person name="Dockter R.B."/>
            <person name="Fauchery L."/>
            <person name="Guy J."/>
            <person name="Iotti M."/>
            <person name="Le Tacon F."/>
            <person name="Lindquist E.A."/>
            <person name="Lipzen A."/>
            <person name="Malagnac F."/>
            <person name="Mello A."/>
            <person name="Molinier V."/>
            <person name="Miyauchi S."/>
            <person name="Poulain J."/>
            <person name="Riccioni C."/>
            <person name="Rubini A."/>
            <person name="Sitrit Y."/>
            <person name="Splivallo R."/>
            <person name="Traeger S."/>
            <person name="Wang M."/>
            <person name="Zifcakova L."/>
            <person name="Wipf D."/>
            <person name="Zambonelli A."/>
            <person name="Paolocci F."/>
            <person name="Nowrousian M."/>
            <person name="Ottonello S."/>
            <person name="Baldrian P."/>
            <person name="Spatafora J.W."/>
            <person name="Henrissat B."/>
            <person name="Nagy L.G."/>
            <person name="Aury J.M."/>
            <person name="Wincker P."/>
            <person name="Grigoriev I.V."/>
            <person name="Bonfante P."/>
            <person name="Martin F.M."/>
        </authorList>
    </citation>
    <scope>NUCLEOTIDE SEQUENCE [LARGE SCALE GENOMIC DNA]</scope>
    <source>
        <strain evidence="1 2">ATCC MYA-4762</strain>
    </source>
</reference>
<keyword evidence="2" id="KW-1185">Reference proteome</keyword>
<dbReference type="Proteomes" id="UP000267821">
    <property type="component" value="Unassembled WGS sequence"/>
</dbReference>
<evidence type="ECO:0000313" key="1">
    <source>
        <dbReference type="EMBL" id="RPB20156.1"/>
    </source>
</evidence>
<evidence type="ECO:0000313" key="2">
    <source>
        <dbReference type="Proteomes" id="UP000267821"/>
    </source>
</evidence>
<gene>
    <name evidence="1" type="ORF">L211DRAFT_570692</name>
</gene>
<name>A0A3N4LBT8_9PEZI</name>
<dbReference type="EMBL" id="ML121576">
    <property type="protein sequence ID" value="RPB20156.1"/>
    <property type="molecule type" value="Genomic_DNA"/>
</dbReference>
<organism evidence="1 2">
    <name type="scientific">Terfezia boudieri ATCC MYA-4762</name>
    <dbReference type="NCBI Taxonomy" id="1051890"/>
    <lineage>
        <taxon>Eukaryota</taxon>
        <taxon>Fungi</taxon>
        <taxon>Dikarya</taxon>
        <taxon>Ascomycota</taxon>
        <taxon>Pezizomycotina</taxon>
        <taxon>Pezizomycetes</taxon>
        <taxon>Pezizales</taxon>
        <taxon>Pezizaceae</taxon>
        <taxon>Terfezia</taxon>
    </lineage>
</organism>
<dbReference type="AlphaFoldDB" id="A0A3N4LBT8"/>
<dbReference type="OrthoDB" id="10599682at2759"/>
<protein>
    <submittedName>
        <fullName evidence="1">Uncharacterized protein</fullName>
    </submittedName>
</protein>
<accession>A0A3N4LBT8</accession>
<proteinExistence type="predicted"/>
<sequence>MHCNPTCAVGSEDLNFEANVHRSHDCYIETLNKLVGPQDFILTNQSTYQNYHFPQGLPRLLPLIPPCDNNYHSFQNLQHSTHRPMHFSQIPTPSCITFPSHRTHTPSIPTLNLHDPKSTAVIPSAHLTTPSNYSPHQGKKDNIPFLLRNIFAMP</sequence>